<organism evidence="1 2">
    <name type="scientific">Rubripirellula tenax</name>
    <dbReference type="NCBI Taxonomy" id="2528015"/>
    <lineage>
        <taxon>Bacteria</taxon>
        <taxon>Pseudomonadati</taxon>
        <taxon>Planctomycetota</taxon>
        <taxon>Planctomycetia</taxon>
        <taxon>Pirellulales</taxon>
        <taxon>Pirellulaceae</taxon>
        <taxon>Rubripirellula</taxon>
    </lineage>
</organism>
<proteinExistence type="predicted"/>
<dbReference type="EMBL" id="SJPW01000009">
    <property type="protein sequence ID" value="TWU44795.1"/>
    <property type="molecule type" value="Genomic_DNA"/>
</dbReference>
<dbReference type="Proteomes" id="UP000318288">
    <property type="component" value="Unassembled WGS sequence"/>
</dbReference>
<dbReference type="AlphaFoldDB" id="A0A5C6E8F7"/>
<reference evidence="1 2" key="1">
    <citation type="submission" date="2019-02" db="EMBL/GenBank/DDBJ databases">
        <title>Deep-cultivation of Planctomycetes and their phenomic and genomic characterization uncovers novel biology.</title>
        <authorList>
            <person name="Wiegand S."/>
            <person name="Jogler M."/>
            <person name="Boedeker C."/>
            <person name="Pinto D."/>
            <person name="Vollmers J."/>
            <person name="Rivas-Marin E."/>
            <person name="Kohn T."/>
            <person name="Peeters S.H."/>
            <person name="Heuer A."/>
            <person name="Rast P."/>
            <person name="Oberbeckmann S."/>
            <person name="Bunk B."/>
            <person name="Jeske O."/>
            <person name="Meyerdierks A."/>
            <person name="Storesund J.E."/>
            <person name="Kallscheuer N."/>
            <person name="Luecker S."/>
            <person name="Lage O.M."/>
            <person name="Pohl T."/>
            <person name="Merkel B.J."/>
            <person name="Hornburger P."/>
            <person name="Mueller R.-W."/>
            <person name="Bruemmer F."/>
            <person name="Labrenz M."/>
            <person name="Spormann A.M."/>
            <person name="Op Den Camp H."/>
            <person name="Overmann J."/>
            <person name="Amann R."/>
            <person name="Jetten M.S.M."/>
            <person name="Mascher T."/>
            <person name="Medema M.H."/>
            <person name="Devos D.P."/>
            <person name="Kaster A.-K."/>
            <person name="Ovreas L."/>
            <person name="Rohde M."/>
            <person name="Galperin M.Y."/>
            <person name="Jogler C."/>
        </authorList>
    </citation>
    <scope>NUCLEOTIDE SEQUENCE [LARGE SCALE GENOMIC DNA]</scope>
    <source>
        <strain evidence="1 2">Poly51</strain>
    </source>
</reference>
<accession>A0A5C6E8F7</accession>
<gene>
    <name evidence="1" type="ORF">Poly51_58610</name>
</gene>
<protein>
    <submittedName>
        <fullName evidence="1">Uncharacterized protein</fullName>
    </submittedName>
</protein>
<comment type="caution">
    <text evidence="1">The sequence shown here is derived from an EMBL/GenBank/DDBJ whole genome shotgun (WGS) entry which is preliminary data.</text>
</comment>
<keyword evidence="2" id="KW-1185">Reference proteome</keyword>
<evidence type="ECO:0000313" key="1">
    <source>
        <dbReference type="EMBL" id="TWU44795.1"/>
    </source>
</evidence>
<name>A0A5C6E8F7_9BACT</name>
<evidence type="ECO:0000313" key="2">
    <source>
        <dbReference type="Proteomes" id="UP000318288"/>
    </source>
</evidence>
<sequence>MMSQSNVTRIVFRDIHITHPNNSMSTAMNRIALILTKVCLVCASLNPSTAIAKKPNVLFIVCDDLNTHVSTSGYPVKVMCPRQ</sequence>